<reference evidence="7 8" key="1">
    <citation type="submission" date="2021-02" db="EMBL/GenBank/DDBJ databases">
        <title>Genome assembly of Pseudopithomyces chartarum.</title>
        <authorList>
            <person name="Jauregui R."/>
            <person name="Singh J."/>
            <person name="Voisey C."/>
        </authorList>
    </citation>
    <scope>NUCLEOTIDE SEQUENCE [LARGE SCALE GENOMIC DNA]</scope>
    <source>
        <strain evidence="7 8">AGR01</strain>
    </source>
</reference>
<feature type="region of interest" description="Disordered" evidence="5">
    <location>
        <begin position="391"/>
        <end position="439"/>
    </location>
</feature>
<feature type="region of interest" description="Disordered" evidence="5">
    <location>
        <begin position="1"/>
        <end position="30"/>
    </location>
</feature>
<dbReference type="CDD" id="cd00086">
    <property type="entry name" value="homeodomain"/>
    <property type="match status" value="1"/>
</dbReference>
<evidence type="ECO:0000313" key="7">
    <source>
        <dbReference type="EMBL" id="KAK3197614.1"/>
    </source>
</evidence>
<evidence type="ECO:0000313" key="8">
    <source>
        <dbReference type="Proteomes" id="UP001280581"/>
    </source>
</evidence>
<proteinExistence type="predicted"/>
<feature type="DNA-binding region" description="Homeobox" evidence="4">
    <location>
        <begin position="77"/>
        <end position="139"/>
    </location>
</feature>
<feature type="region of interest" description="Disordered" evidence="5">
    <location>
        <begin position="139"/>
        <end position="226"/>
    </location>
</feature>
<feature type="domain" description="Homeobox" evidence="6">
    <location>
        <begin position="75"/>
        <end position="138"/>
    </location>
</feature>
<keyword evidence="1 4" id="KW-0238">DNA-binding</keyword>
<organism evidence="7 8">
    <name type="scientific">Pseudopithomyces chartarum</name>
    <dbReference type="NCBI Taxonomy" id="1892770"/>
    <lineage>
        <taxon>Eukaryota</taxon>
        <taxon>Fungi</taxon>
        <taxon>Dikarya</taxon>
        <taxon>Ascomycota</taxon>
        <taxon>Pezizomycotina</taxon>
        <taxon>Dothideomycetes</taxon>
        <taxon>Pleosporomycetidae</taxon>
        <taxon>Pleosporales</taxon>
        <taxon>Massarineae</taxon>
        <taxon>Didymosphaeriaceae</taxon>
        <taxon>Pseudopithomyces</taxon>
    </lineage>
</organism>
<dbReference type="InterPro" id="IPR050224">
    <property type="entry name" value="TALE_homeobox"/>
</dbReference>
<comment type="caution">
    <text evidence="7">The sequence shown here is derived from an EMBL/GenBank/DDBJ whole genome shotgun (WGS) entry which is preliminary data.</text>
</comment>
<gene>
    <name evidence="7" type="ORF">GRF29_216g711284</name>
</gene>
<accession>A0AAN6LMH9</accession>
<feature type="compositionally biased region" description="Basic and acidic residues" evidence="5">
    <location>
        <begin position="156"/>
        <end position="173"/>
    </location>
</feature>
<evidence type="ECO:0000256" key="5">
    <source>
        <dbReference type="SAM" id="MobiDB-lite"/>
    </source>
</evidence>
<dbReference type="Proteomes" id="UP001280581">
    <property type="component" value="Unassembled WGS sequence"/>
</dbReference>
<dbReference type="Gene3D" id="1.10.10.60">
    <property type="entry name" value="Homeodomain-like"/>
    <property type="match status" value="1"/>
</dbReference>
<evidence type="ECO:0000256" key="4">
    <source>
        <dbReference type="PROSITE-ProRule" id="PRU00108"/>
    </source>
</evidence>
<dbReference type="InterPro" id="IPR009057">
    <property type="entry name" value="Homeodomain-like_sf"/>
</dbReference>
<dbReference type="EMBL" id="WVTA01000018">
    <property type="protein sequence ID" value="KAK3197614.1"/>
    <property type="molecule type" value="Genomic_DNA"/>
</dbReference>
<sequence length="597" mass="67498">MSAARGSSPANDSLPRLEIPGHAEAKGVKRLRSPSRCSACNVTMLVDSKDCSNCLSNPAHLSPLSPSSPEHRVKRSRAGRNSKLPIAALNRLQAWLDVNKHNPYPTAETKRWLAQECGITEKQVNTWFTNARARQMSAHHVESGSDFDGAEDSEDAEHRHSDARFSAPSDRRTSNTSQLRVRSSRRGKKKDYRRNQTTDVPQLQPQTPLLLSPASMTSPADPSTPADQEMWQCTFCLKSLVPKSWRRHEDTQHRPKTQAARWTCMLHGPRLTFPNRTNTGSVCAFCMAKNPTEEHFLQNHRIDECSRRDVADRTFYRPDHLRQHIKNFHNATLYDVVQARWKKAAETVAEGWNCGFCGDRLETWDKRETHISNHFKDGMTMAQWREYPDLEKKAEKKRPKGKETGTVLGGIRISNPFRRPHASHQKPEAEPQPQPQHDHFENSFQALPVAHTPQNHMNSYHVTPQSSTGFQSGYTPTTTPMGLGISQAPMLPDIPTMSPFMVTQQEFEAVDNFTDWSAIPTTFSQQIQYPLPEASAYGSAIPSASMQSDYTNALSLGMYGNSLVYHGSWVPQPQVQRPPQRDPPSPYVPQHFQTRQQ</sequence>
<dbReference type="InterPro" id="IPR008422">
    <property type="entry name" value="KN_HD"/>
</dbReference>
<feature type="region of interest" description="Disordered" evidence="5">
    <location>
        <begin position="59"/>
        <end position="82"/>
    </location>
</feature>
<dbReference type="SUPFAM" id="SSF46689">
    <property type="entry name" value="Homeodomain-like"/>
    <property type="match status" value="1"/>
</dbReference>
<feature type="compositionally biased region" description="Basic residues" evidence="5">
    <location>
        <begin position="182"/>
        <end position="192"/>
    </location>
</feature>
<keyword evidence="2 4" id="KW-0371">Homeobox</keyword>
<evidence type="ECO:0000256" key="2">
    <source>
        <dbReference type="ARBA" id="ARBA00023155"/>
    </source>
</evidence>
<feature type="region of interest" description="Disordered" evidence="5">
    <location>
        <begin position="454"/>
        <end position="480"/>
    </location>
</feature>
<keyword evidence="8" id="KW-1185">Reference proteome</keyword>
<dbReference type="AlphaFoldDB" id="A0AAN6LMH9"/>
<feature type="compositionally biased region" description="Low complexity" evidence="5">
    <location>
        <begin position="197"/>
        <end position="213"/>
    </location>
</feature>
<dbReference type="GO" id="GO:0005634">
    <property type="term" value="C:nucleus"/>
    <property type="evidence" value="ECO:0007669"/>
    <property type="project" value="UniProtKB-SubCell"/>
</dbReference>
<feature type="region of interest" description="Disordered" evidence="5">
    <location>
        <begin position="570"/>
        <end position="597"/>
    </location>
</feature>
<evidence type="ECO:0000256" key="3">
    <source>
        <dbReference type="ARBA" id="ARBA00023242"/>
    </source>
</evidence>
<dbReference type="GO" id="GO:0006355">
    <property type="term" value="P:regulation of DNA-templated transcription"/>
    <property type="evidence" value="ECO:0007669"/>
    <property type="project" value="InterPro"/>
</dbReference>
<dbReference type="PANTHER" id="PTHR11850">
    <property type="entry name" value="HOMEOBOX PROTEIN TRANSCRIPTION FACTORS"/>
    <property type="match status" value="1"/>
</dbReference>
<dbReference type="Pfam" id="PF05920">
    <property type="entry name" value="Homeobox_KN"/>
    <property type="match status" value="1"/>
</dbReference>
<name>A0AAN6LMH9_9PLEO</name>
<protein>
    <recommendedName>
        <fullName evidence="6">Homeobox domain-containing protein</fullName>
    </recommendedName>
</protein>
<keyword evidence="3 4" id="KW-0539">Nucleus</keyword>
<dbReference type="PROSITE" id="PS50071">
    <property type="entry name" value="HOMEOBOX_2"/>
    <property type="match status" value="1"/>
</dbReference>
<feature type="compositionally biased region" description="Low complexity" evidence="5">
    <location>
        <begin position="59"/>
        <end position="68"/>
    </location>
</feature>
<evidence type="ECO:0000259" key="6">
    <source>
        <dbReference type="PROSITE" id="PS50071"/>
    </source>
</evidence>
<dbReference type="SMART" id="SM00389">
    <property type="entry name" value="HOX"/>
    <property type="match status" value="1"/>
</dbReference>
<dbReference type="InterPro" id="IPR001356">
    <property type="entry name" value="HD"/>
</dbReference>
<evidence type="ECO:0000256" key="1">
    <source>
        <dbReference type="ARBA" id="ARBA00023125"/>
    </source>
</evidence>
<dbReference type="GO" id="GO:0003677">
    <property type="term" value="F:DNA binding"/>
    <property type="evidence" value="ECO:0007669"/>
    <property type="project" value="UniProtKB-UniRule"/>
</dbReference>
<comment type="subcellular location">
    <subcellularLocation>
        <location evidence="4">Nucleus</location>
    </subcellularLocation>
</comment>